<feature type="region of interest" description="Disordered" evidence="1">
    <location>
        <begin position="1"/>
        <end position="20"/>
    </location>
</feature>
<feature type="region of interest" description="Disordered" evidence="1">
    <location>
        <begin position="232"/>
        <end position="257"/>
    </location>
</feature>
<keyword evidence="3" id="KW-1185">Reference proteome</keyword>
<reference evidence="2 3" key="1">
    <citation type="submission" date="2019-09" db="EMBL/GenBank/DDBJ databases">
        <title>Draft genome of the ectomycorrhizal ascomycete Sphaerosporella brunnea.</title>
        <authorList>
            <consortium name="DOE Joint Genome Institute"/>
            <person name="Benucci G.M."/>
            <person name="Marozzi G."/>
            <person name="Antonielli L."/>
            <person name="Sanchez S."/>
            <person name="Marco P."/>
            <person name="Wang X."/>
            <person name="Falini L.B."/>
            <person name="Barry K."/>
            <person name="Haridas S."/>
            <person name="Lipzen A."/>
            <person name="Labutti K."/>
            <person name="Grigoriev I.V."/>
            <person name="Murat C."/>
            <person name="Martin F."/>
            <person name="Albertini E."/>
            <person name="Donnini D."/>
            <person name="Bonito G."/>
        </authorList>
    </citation>
    <scope>NUCLEOTIDE SEQUENCE [LARGE SCALE GENOMIC DNA]</scope>
    <source>
        <strain evidence="2 3">Sb_GMNB300</strain>
    </source>
</reference>
<dbReference type="InParanoid" id="A0A5J5EUH5"/>
<organism evidence="2 3">
    <name type="scientific">Sphaerosporella brunnea</name>
    <dbReference type="NCBI Taxonomy" id="1250544"/>
    <lineage>
        <taxon>Eukaryota</taxon>
        <taxon>Fungi</taxon>
        <taxon>Dikarya</taxon>
        <taxon>Ascomycota</taxon>
        <taxon>Pezizomycotina</taxon>
        <taxon>Pezizomycetes</taxon>
        <taxon>Pezizales</taxon>
        <taxon>Pyronemataceae</taxon>
        <taxon>Sphaerosporella</taxon>
    </lineage>
</organism>
<name>A0A5J5EUH5_9PEZI</name>
<proteinExistence type="predicted"/>
<evidence type="ECO:0000256" key="1">
    <source>
        <dbReference type="SAM" id="MobiDB-lite"/>
    </source>
</evidence>
<protein>
    <submittedName>
        <fullName evidence="2">Uncharacterized protein</fullName>
    </submittedName>
</protein>
<feature type="compositionally biased region" description="Polar residues" evidence="1">
    <location>
        <begin position="98"/>
        <end position="118"/>
    </location>
</feature>
<sequence>MTPPPPPNLGPDEHKDEDEEMCCATADQAIAEALNNPPANLVAATEAKTVRPTQGASNAVRLAARLSRLHRQHAQDQAQRPFRLQRYTTIPHLATCNEEATTSPSTKTAGPATANDTPSQQLWAGYEEMDFDMLCDEAEAALRKTLQNPAANPFTLKETAEFKRRGLDVSKHATGPNCEPVRAFNVSEHATDEIVRLYRVWNGKGKEKETNVRPAPAQTSKASTYAAVANQGATTERKDGTWTTDNDQQGSQGCQASCLDKPIPENTRRLICERDASPLPEVENYGIALALSVNRAMNEAGIPAA</sequence>
<dbReference type="Proteomes" id="UP000326924">
    <property type="component" value="Unassembled WGS sequence"/>
</dbReference>
<accession>A0A5J5EUH5</accession>
<feature type="compositionally biased region" description="Polar residues" evidence="1">
    <location>
        <begin position="241"/>
        <end position="255"/>
    </location>
</feature>
<feature type="region of interest" description="Disordered" evidence="1">
    <location>
        <begin position="95"/>
        <end position="118"/>
    </location>
</feature>
<dbReference type="AlphaFoldDB" id="A0A5J5EUH5"/>
<evidence type="ECO:0000313" key="3">
    <source>
        <dbReference type="Proteomes" id="UP000326924"/>
    </source>
</evidence>
<evidence type="ECO:0000313" key="2">
    <source>
        <dbReference type="EMBL" id="KAA8902650.1"/>
    </source>
</evidence>
<comment type="caution">
    <text evidence="2">The sequence shown here is derived from an EMBL/GenBank/DDBJ whole genome shotgun (WGS) entry which is preliminary data.</text>
</comment>
<gene>
    <name evidence="2" type="ORF">FN846DRAFT_908457</name>
</gene>
<dbReference type="EMBL" id="VXIS01000129">
    <property type="protein sequence ID" value="KAA8902650.1"/>
    <property type="molecule type" value="Genomic_DNA"/>
</dbReference>